<evidence type="ECO:0000259" key="7">
    <source>
        <dbReference type="Pfam" id="PF08281"/>
    </source>
</evidence>
<feature type="domain" description="RNA polymerase sigma factor 70 region 4 type 2" evidence="7">
    <location>
        <begin position="114"/>
        <end position="166"/>
    </location>
</feature>
<dbReference type="InterPro" id="IPR013324">
    <property type="entry name" value="RNA_pol_sigma_r3/r4-like"/>
</dbReference>
<evidence type="ECO:0000256" key="1">
    <source>
        <dbReference type="ARBA" id="ARBA00010641"/>
    </source>
</evidence>
<dbReference type="InterPro" id="IPR036388">
    <property type="entry name" value="WH-like_DNA-bd_sf"/>
</dbReference>
<dbReference type="Gene3D" id="1.10.10.10">
    <property type="entry name" value="Winged helix-like DNA-binding domain superfamily/Winged helix DNA-binding domain"/>
    <property type="match status" value="1"/>
</dbReference>
<keyword evidence="3" id="KW-0731">Sigma factor</keyword>
<organism evidence="8 9">
    <name type="scientific">Rhizobium lentis</name>
    <dbReference type="NCBI Taxonomy" id="1138194"/>
    <lineage>
        <taxon>Bacteria</taxon>
        <taxon>Pseudomonadati</taxon>
        <taxon>Pseudomonadota</taxon>
        <taxon>Alphaproteobacteria</taxon>
        <taxon>Hyphomicrobiales</taxon>
        <taxon>Rhizobiaceae</taxon>
        <taxon>Rhizobium/Agrobacterium group</taxon>
        <taxon>Rhizobium</taxon>
    </lineage>
</organism>
<comment type="caution">
    <text evidence="8">The sequence shown here is derived from an EMBL/GenBank/DDBJ whole genome shotgun (WGS) entry which is preliminary data.</text>
</comment>
<dbReference type="PANTHER" id="PTHR43133">
    <property type="entry name" value="RNA POLYMERASE ECF-TYPE SIGMA FACTO"/>
    <property type="match status" value="1"/>
</dbReference>
<evidence type="ECO:0000256" key="4">
    <source>
        <dbReference type="ARBA" id="ARBA00023125"/>
    </source>
</evidence>
<dbReference type="Gene3D" id="1.10.1740.10">
    <property type="match status" value="1"/>
</dbReference>
<evidence type="ECO:0000313" key="9">
    <source>
        <dbReference type="Proteomes" id="UP000770629"/>
    </source>
</evidence>
<dbReference type="EMBL" id="JABDYF010000010">
    <property type="protein sequence ID" value="MBX5091907.1"/>
    <property type="molecule type" value="Genomic_DNA"/>
</dbReference>
<evidence type="ECO:0000259" key="6">
    <source>
        <dbReference type="Pfam" id="PF04542"/>
    </source>
</evidence>
<keyword evidence="5" id="KW-0804">Transcription</keyword>
<dbReference type="InterPro" id="IPR014284">
    <property type="entry name" value="RNA_pol_sigma-70_dom"/>
</dbReference>
<proteinExistence type="inferred from homology"/>
<keyword evidence="2" id="KW-0805">Transcription regulation</keyword>
<reference evidence="8 9" key="1">
    <citation type="submission" date="2020-04" db="EMBL/GenBank/DDBJ databases">
        <title>Global-level population genomics: horizontal gene transfer, symbiosis and evolution in Rhizobia.</title>
        <authorList>
            <person name="Gai Y."/>
        </authorList>
    </citation>
    <scope>NUCLEOTIDE SEQUENCE [LARGE SCALE GENOMIC DNA]</scope>
    <source>
        <strain evidence="8 9">BLR33</strain>
    </source>
</reference>
<dbReference type="InterPro" id="IPR013325">
    <property type="entry name" value="RNA_pol_sigma_r2"/>
</dbReference>
<keyword evidence="9" id="KW-1185">Reference proteome</keyword>
<dbReference type="InterPro" id="IPR013249">
    <property type="entry name" value="RNA_pol_sigma70_r4_t2"/>
</dbReference>
<evidence type="ECO:0000256" key="5">
    <source>
        <dbReference type="ARBA" id="ARBA00023163"/>
    </source>
</evidence>
<keyword evidence="4" id="KW-0238">DNA-binding</keyword>
<evidence type="ECO:0000313" key="8">
    <source>
        <dbReference type="EMBL" id="MBX5091907.1"/>
    </source>
</evidence>
<protein>
    <submittedName>
        <fullName evidence="8">Sigma-70 family RNA polymerase sigma factor</fullName>
    </submittedName>
</protein>
<sequence length="294" mass="32822">MPENQLPQGLFDLRYAAFLETVRSHRAILHRYCARMCGSVLDGEDVMQDVLLEAYRKLDMLKEPRAMKAWLFRIAHNRCLDHIRTKRSLDFVELDEASAPAVLPSEIPAFGTTNAIDRLVRTLPPMERACVLLKDVLDLSLEEAAGVVGNSVGGVKSALHRGRARLAAQSEVSARPASDDPALVALLERYVALFNQRNWAGVVELTSADAHLHVADCYDGEIGNAPYFSEFEKSKTPWHLDLARLDGELLMMVSNRIEDSWRPTYPVRIQIGADGGLSISDYYACPWLMEGLVN</sequence>
<dbReference type="SUPFAM" id="SSF88946">
    <property type="entry name" value="Sigma2 domain of RNA polymerase sigma factors"/>
    <property type="match status" value="1"/>
</dbReference>
<dbReference type="InterPro" id="IPR007627">
    <property type="entry name" value="RNA_pol_sigma70_r2"/>
</dbReference>
<dbReference type="NCBIfam" id="TIGR02937">
    <property type="entry name" value="sigma70-ECF"/>
    <property type="match status" value="1"/>
</dbReference>
<dbReference type="Pfam" id="PF04542">
    <property type="entry name" value="Sigma70_r2"/>
    <property type="match status" value="1"/>
</dbReference>
<dbReference type="PANTHER" id="PTHR43133:SF8">
    <property type="entry name" value="RNA POLYMERASE SIGMA FACTOR HI_1459-RELATED"/>
    <property type="match status" value="1"/>
</dbReference>
<dbReference type="SUPFAM" id="SSF88659">
    <property type="entry name" value="Sigma3 and sigma4 domains of RNA polymerase sigma factors"/>
    <property type="match status" value="1"/>
</dbReference>
<gene>
    <name evidence="8" type="ORF">HJB60_22410</name>
</gene>
<evidence type="ECO:0000256" key="2">
    <source>
        <dbReference type="ARBA" id="ARBA00023015"/>
    </source>
</evidence>
<dbReference type="InterPro" id="IPR039425">
    <property type="entry name" value="RNA_pol_sigma-70-like"/>
</dbReference>
<dbReference type="RefSeq" id="WP_221106981.1">
    <property type="nucleotide sequence ID" value="NZ_JABDXT010000003.1"/>
</dbReference>
<dbReference type="Proteomes" id="UP000770629">
    <property type="component" value="Unassembled WGS sequence"/>
</dbReference>
<feature type="domain" description="RNA polymerase sigma-70 region 2" evidence="6">
    <location>
        <begin position="22"/>
        <end position="87"/>
    </location>
</feature>
<evidence type="ECO:0000256" key="3">
    <source>
        <dbReference type="ARBA" id="ARBA00023082"/>
    </source>
</evidence>
<comment type="similarity">
    <text evidence="1">Belongs to the sigma-70 factor family. ECF subfamily.</text>
</comment>
<dbReference type="Pfam" id="PF08281">
    <property type="entry name" value="Sigma70_r4_2"/>
    <property type="match status" value="1"/>
</dbReference>
<name>A0ABS7IN80_9HYPH</name>
<accession>A0ABS7IN80</accession>